<sequence>MPSKGLYLLQEGSVLLQYHPLHQLSLRQSPISPLDPPDSSPDPHLPLGSTCVDPSHLHRPFASQSIAQPLRAVQSPYRCPVTRRRVCARRRHIPVGDDELAREDWDCGGRFGEESFGCSDSAVVASTEAKS</sequence>
<evidence type="ECO:0000256" key="1">
    <source>
        <dbReference type="SAM" id="MobiDB-lite"/>
    </source>
</evidence>
<gene>
    <name evidence="2" type="ORF">F0562_024559</name>
</gene>
<reference evidence="2 3" key="1">
    <citation type="submission" date="2019-09" db="EMBL/GenBank/DDBJ databases">
        <title>A chromosome-level genome assembly of the Chinese tupelo Nyssa sinensis.</title>
        <authorList>
            <person name="Yang X."/>
            <person name="Kang M."/>
            <person name="Yang Y."/>
            <person name="Xiong H."/>
            <person name="Wang M."/>
            <person name="Zhang Z."/>
            <person name="Wang Z."/>
            <person name="Wu H."/>
            <person name="Ma T."/>
            <person name="Liu J."/>
            <person name="Xi Z."/>
        </authorList>
    </citation>
    <scope>NUCLEOTIDE SEQUENCE [LARGE SCALE GENOMIC DNA]</scope>
    <source>
        <strain evidence="2">J267</strain>
        <tissue evidence="2">Leaf</tissue>
    </source>
</reference>
<proteinExistence type="predicted"/>
<feature type="region of interest" description="Disordered" evidence="1">
    <location>
        <begin position="27"/>
        <end position="51"/>
    </location>
</feature>
<keyword evidence="3" id="KW-1185">Reference proteome</keyword>
<evidence type="ECO:0000313" key="3">
    <source>
        <dbReference type="Proteomes" id="UP000325577"/>
    </source>
</evidence>
<protein>
    <submittedName>
        <fullName evidence="2">Uncharacterized protein</fullName>
    </submittedName>
</protein>
<evidence type="ECO:0000313" key="2">
    <source>
        <dbReference type="EMBL" id="KAA8540522.1"/>
    </source>
</evidence>
<dbReference type="Proteomes" id="UP000325577">
    <property type="component" value="Linkage Group LG13"/>
</dbReference>
<name>A0A5J5BFC4_9ASTE</name>
<organism evidence="2 3">
    <name type="scientific">Nyssa sinensis</name>
    <dbReference type="NCBI Taxonomy" id="561372"/>
    <lineage>
        <taxon>Eukaryota</taxon>
        <taxon>Viridiplantae</taxon>
        <taxon>Streptophyta</taxon>
        <taxon>Embryophyta</taxon>
        <taxon>Tracheophyta</taxon>
        <taxon>Spermatophyta</taxon>
        <taxon>Magnoliopsida</taxon>
        <taxon>eudicotyledons</taxon>
        <taxon>Gunneridae</taxon>
        <taxon>Pentapetalae</taxon>
        <taxon>asterids</taxon>
        <taxon>Cornales</taxon>
        <taxon>Nyssaceae</taxon>
        <taxon>Nyssa</taxon>
    </lineage>
</organism>
<dbReference type="AlphaFoldDB" id="A0A5J5BFC4"/>
<accession>A0A5J5BFC4</accession>
<feature type="compositionally biased region" description="Pro residues" evidence="1">
    <location>
        <begin position="33"/>
        <end position="44"/>
    </location>
</feature>
<dbReference type="EMBL" id="CM018036">
    <property type="protein sequence ID" value="KAA8540522.1"/>
    <property type="molecule type" value="Genomic_DNA"/>
</dbReference>